<feature type="domain" description="C2H2-type" evidence="1">
    <location>
        <begin position="45"/>
        <end position="70"/>
    </location>
</feature>
<proteinExistence type="predicted"/>
<dbReference type="SMART" id="SM00355">
    <property type="entry name" value="ZnF_C2H2"/>
    <property type="match status" value="2"/>
</dbReference>
<keyword evidence="3" id="KW-1185">Reference proteome</keyword>
<dbReference type="AlphaFoldDB" id="A0A9D4RMJ2"/>
<evidence type="ECO:0000313" key="3">
    <source>
        <dbReference type="Proteomes" id="UP000828390"/>
    </source>
</evidence>
<evidence type="ECO:0000313" key="2">
    <source>
        <dbReference type="EMBL" id="KAH3871832.1"/>
    </source>
</evidence>
<dbReference type="InterPro" id="IPR013087">
    <property type="entry name" value="Znf_C2H2_type"/>
</dbReference>
<accession>A0A9D4RMJ2</accession>
<organism evidence="2 3">
    <name type="scientific">Dreissena polymorpha</name>
    <name type="common">Zebra mussel</name>
    <name type="synonym">Mytilus polymorpha</name>
    <dbReference type="NCBI Taxonomy" id="45954"/>
    <lineage>
        <taxon>Eukaryota</taxon>
        <taxon>Metazoa</taxon>
        <taxon>Spiralia</taxon>
        <taxon>Lophotrochozoa</taxon>
        <taxon>Mollusca</taxon>
        <taxon>Bivalvia</taxon>
        <taxon>Autobranchia</taxon>
        <taxon>Heteroconchia</taxon>
        <taxon>Euheterodonta</taxon>
        <taxon>Imparidentia</taxon>
        <taxon>Neoheterodontei</taxon>
        <taxon>Myida</taxon>
        <taxon>Dreissenoidea</taxon>
        <taxon>Dreissenidae</taxon>
        <taxon>Dreissena</taxon>
    </lineage>
</organism>
<comment type="caution">
    <text evidence="2">The sequence shown here is derived from an EMBL/GenBank/DDBJ whole genome shotgun (WGS) entry which is preliminary data.</text>
</comment>
<evidence type="ECO:0000259" key="1">
    <source>
        <dbReference type="SMART" id="SM00355"/>
    </source>
</evidence>
<sequence>MIPKVLAQQRPRRRYRCKVCGKTDRKGRLIGHILKHHVPMDQAPFSCGLCNFRCTEVADLTNHITRYKRHVDEAKRAGVVDLSQILRKAENPVEVHNLMDLEEADPEDDYEGIFEQDAEEAVLPDWLSQATGSLLTPSASPSVSAFKPVEKPVEINAISVERVPSQSPLFRAIQAPALNLWPATIPFPMPTYMNETVNAPITFSQSSTVRAEVNTPLTDEPEFLGNGIAESFLEELCSPATAVTAENPRQVVEPERPVSSVGECVNVVQAASSSSNEVLRQAFTDLVNQLSSDNREIIRAIRENTAELRAIKNKLGPMSEDIKSLRFNSDLVRRSTVGKLERDREQVSKRHSKP</sequence>
<dbReference type="EMBL" id="JAIWYP010000002">
    <property type="protein sequence ID" value="KAH3871832.1"/>
    <property type="molecule type" value="Genomic_DNA"/>
</dbReference>
<protein>
    <recommendedName>
        <fullName evidence="1">C2H2-type domain-containing protein</fullName>
    </recommendedName>
</protein>
<reference evidence="2" key="2">
    <citation type="submission" date="2020-11" db="EMBL/GenBank/DDBJ databases">
        <authorList>
            <person name="McCartney M.A."/>
            <person name="Auch B."/>
            <person name="Kono T."/>
            <person name="Mallez S."/>
            <person name="Becker A."/>
            <person name="Gohl D.M."/>
            <person name="Silverstein K.A.T."/>
            <person name="Koren S."/>
            <person name="Bechman K.B."/>
            <person name="Herman A."/>
            <person name="Abrahante J.E."/>
            <person name="Garbe J."/>
        </authorList>
    </citation>
    <scope>NUCLEOTIDE SEQUENCE</scope>
    <source>
        <strain evidence="2">Duluth1</strain>
        <tissue evidence="2">Whole animal</tissue>
    </source>
</reference>
<dbReference type="Gene3D" id="3.30.160.60">
    <property type="entry name" value="Classic Zinc Finger"/>
    <property type="match status" value="1"/>
</dbReference>
<dbReference type="Proteomes" id="UP000828390">
    <property type="component" value="Unassembled WGS sequence"/>
</dbReference>
<feature type="domain" description="C2H2-type" evidence="1">
    <location>
        <begin position="15"/>
        <end position="36"/>
    </location>
</feature>
<name>A0A9D4RMJ2_DREPO</name>
<reference evidence="2" key="1">
    <citation type="journal article" date="2019" name="bioRxiv">
        <title>The Genome of the Zebra Mussel, Dreissena polymorpha: A Resource for Invasive Species Research.</title>
        <authorList>
            <person name="McCartney M.A."/>
            <person name="Auch B."/>
            <person name="Kono T."/>
            <person name="Mallez S."/>
            <person name="Zhang Y."/>
            <person name="Obille A."/>
            <person name="Becker A."/>
            <person name="Abrahante J.E."/>
            <person name="Garbe J."/>
            <person name="Badalamenti J.P."/>
            <person name="Herman A."/>
            <person name="Mangelson H."/>
            <person name="Liachko I."/>
            <person name="Sullivan S."/>
            <person name="Sone E.D."/>
            <person name="Koren S."/>
            <person name="Silverstein K.A.T."/>
            <person name="Beckman K.B."/>
            <person name="Gohl D.M."/>
        </authorList>
    </citation>
    <scope>NUCLEOTIDE SEQUENCE</scope>
    <source>
        <strain evidence="2">Duluth1</strain>
        <tissue evidence="2">Whole animal</tissue>
    </source>
</reference>
<gene>
    <name evidence="2" type="ORF">DPMN_035047</name>
</gene>